<dbReference type="GO" id="GO:0004034">
    <property type="term" value="F:aldose 1-epimerase activity"/>
    <property type="evidence" value="ECO:0007669"/>
    <property type="project" value="TreeGrafter"/>
</dbReference>
<keyword evidence="2" id="KW-1185">Reference proteome</keyword>
<dbReference type="Gene3D" id="2.70.98.10">
    <property type="match status" value="1"/>
</dbReference>
<dbReference type="PANTHER" id="PTHR10091">
    <property type="entry name" value="ALDOSE-1-EPIMERASE"/>
    <property type="match status" value="1"/>
</dbReference>
<name>A0A4R8ZX53_9MICO</name>
<dbReference type="GO" id="GO:0006006">
    <property type="term" value="P:glucose metabolic process"/>
    <property type="evidence" value="ECO:0007669"/>
    <property type="project" value="TreeGrafter"/>
</dbReference>
<dbReference type="CDD" id="cd09022">
    <property type="entry name" value="Aldose_epim_Ec_YihR"/>
    <property type="match status" value="1"/>
</dbReference>
<dbReference type="Proteomes" id="UP000297447">
    <property type="component" value="Unassembled WGS sequence"/>
</dbReference>
<dbReference type="InterPro" id="IPR011013">
    <property type="entry name" value="Gal_mutarotase_sf_dom"/>
</dbReference>
<protein>
    <recommendedName>
        <fullName evidence="3">Aldose epimerase</fullName>
    </recommendedName>
</protein>
<evidence type="ECO:0008006" key="3">
    <source>
        <dbReference type="Google" id="ProtNLM"/>
    </source>
</evidence>
<organism evidence="1 2">
    <name type="scientific">Cryobacterium frigoriphilum</name>
    <dbReference type="NCBI Taxonomy" id="1259150"/>
    <lineage>
        <taxon>Bacteria</taxon>
        <taxon>Bacillati</taxon>
        <taxon>Actinomycetota</taxon>
        <taxon>Actinomycetes</taxon>
        <taxon>Micrococcales</taxon>
        <taxon>Microbacteriaceae</taxon>
        <taxon>Cryobacterium</taxon>
    </lineage>
</organism>
<evidence type="ECO:0000313" key="1">
    <source>
        <dbReference type="EMBL" id="TFD48313.1"/>
    </source>
</evidence>
<evidence type="ECO:0000313" key="2">
    <source>
        <dbReference type="Proteomes" id="UP000297447"/>
    </source>
</evidence>
<dbReference type="RefSeq" id="WP_134520113.1">
    <property type="nucleotide sequence ID" value="NZ_SOHE01000056.1"/>
</dbReference>
<dbReference type="EMBL" id="SOHE01000056">
    <property type="protein sequence ID" value="TFD48313.1"/>
    <property type="molecule type" value="Genomic_DNA"/>
</dbReference>
<dbReference type="Pfam" id="PF01263">
    <property type="entry name" value="Aldose_epim"/>
    <property type="match status" value="1"/>
</dbReference>
<dbReference type="InterPro" id="IPR014718">
    <property type="entry name" value="GH-type_carb-bd"/>
</dbReference>
<accession>A0A4R8ZX53</accession>
<dbReference type="PANTHER" id="PTHR10091:SF0">
    <property type="entry name" value="GALACTOSE MUTAROTASE"/>
    <property type="match status" value="1"/>
</dbReference>
<gene>
    <name evidence="1" type="ORF">E3T55_13625</name>
</gene>
<dbReference type="InterPro" id="IPR037480">
    <property type="entry name" value="YihR-like"/>
</dbReference>
<sequence>MPAATGMQYELTATTPAGAARATITEVAAGLRAYSVGGIDLVETFPVAVQPPMAAGIVLVPWPNRIRDGAWTQNGVARQLSLTEPVRHNAIHGLLRFTPYHELDFTGSSVTLGATVFPQSGYPFHLETAVTYALGPTGLTVTHILRNAGETDAPVAIGSHPYLKIGDVPTGDLVLRVAAATHIDVDERLNPIGQSPVDGTPHDLRAGVRVDTLTLDDGFADVDVLDAPEGLRGEHSLTAPDGRSVTLWGDENMRFVQVYTPRNFPVHSTSGTGASAGAGTAAEPVRGQAVAIEPMTAPADAFNSGAGLHWLKPGESWTVRWGIRPAGFTA</sequence>
<dbReference type="GO" id="GO:0030246">
    <property type="term" value="F:carbohydrate binding"/>
    <property type="evidence" value="ECO:0007669"/>
    <property type="project" value="InterPro"/>
</dbReference>
<dbReference type="AlphaFoldDB" id="A0A4R8ZX53"/>
<reference evidence="1 2" key="1">
    <citation type="submission" date="2019-03" db="EMBL/GenBank/DDBJ databases">
        <title>Genomics of glacier-inhabiting Cryobacterium strains.</title>
        <authorList>
            <person name="Liu Q."/>
            <person name="Xin Y.-H."/>
        </authorList>
    </citation>
    <scope>NUCLEOTIDE SEQUENCE [LARGE SCALE GENOMIC DNA]</scope>
    <source>
        <strain evidence="1 2">Hh14</strain>
    </source>
</reference>
<dbReference type="OrthoDB" id="4739604at2"/>
<comment type="caution">
    <text evidence="1">The sequence shown here is derived from an EMBL/GenBank/DDBJ whole genome shotgun (WGS) entry which is preliminary data.</text>
</comment>
<dbReference type="SUPFAM" id="SSF74650">
    <property type="entry name" value="Galactose mutarotase-like"/>
    <property type="match status" value="1"/>
</dbReference>
<dbReference type="GO" id="GO:0033499">
    <property type="term" value="P:galactose catabolic process via UDP-galactose, Leloir pathway"/>
    <property type="evidence" value="ECO:0007669"/>
    <property type="project" value="TreeGrafter"/>
</dbReference>
<dbReference type="InterPro" id="IPR008183">
    <property type="entry name" value="Aldose_1/G6P_1-epimerase"/>
</dbReference>
<proteinExistence type="predicted"/>